<dbReference type="EMBL" id="ASPP01008139">
    <property type="protein sequence ID" value="ETO26023.1"/>
    <property type="molecule type" value="Genomic_DNA"/>
</dbReference>
<proteinExistence type="predicted"/>
<dbReference type="AlphaFoldDB" id="X6NJD0"/>
<accession>X6NJD0</accession>
<comment type="caution">
    <text evidence="2">The sequence shown here is derived from an EMBL/GenBank/DDBJ whole genome shotgun (WGS) entry which is preliminary data.</text>
</comment>
<feature type="compositionally biased region" description="Basic and acidic residues" evidence="1">
    <location>
        <begin position="73"/>
        <end position="86"/>
    </location>
</feature>
<reference evidence="2 3" key="1">
    <citation type="journal article" date="2013" name="Curr. Biol.">
        <title>The Genome of the Foraminiferan Reticulomyxa filosa.</title>
        <authorList>
            <person name="Glockner G."/>
            <person name="Hulsmann N."/>
            <person name="Schleicher M."/>
            <person name="Noegel A.A."/>
            <person name="Eichinger L."/>
            <person name="Gallinger C."/>
            <person name="Pawlowski J."/>
            <person name="Sierra R."/>
            <person name="Euteneuer U."/>
            <person name="Pillet L."/>
            <person name="Moustafa A."/>
            <person name="Platzer M."/>
            <person name="Groth M."/>
            <person name="Szafranski K."/>
            <person name="Schliwa M."/>
        </authorList>
    </citation>
    <scope>NUCLEOTIDE SEQUENCE [LARGE SCALE GENOMIC DNA]</scope>
</reference>
<sequence>MKDEIHFKKGKDSQIKLLDLLNSVMKKEKANKKTQASAKEQVDNEETAIGPTMPPPHILERIRNQKMQNPHQNKNEEKAANEVAKEEGDEGDDEANMIGPLLATAHSDAKDNTDNAINDTDNNAKNTNDADNMIGPQIPLDILEKRRNALLNKTEVPEKDGEKREKKKKKVLTYERWKQKEKEMQDEKINELGLNDPNRPKSLLEMHQEKRKQQFDLEMKRWKKNKQGPMPVWNEHSSNGRRGKEKNVRNISFYDNIVLFIAIVISLLQKPNFLKCQHKKLPMINTFQKIHKKITLCVI</sequence>
<evidence type="ECO:0000313" key="3">
    <source>
        <dbReference type="Proteomes" id="UP000023152"/>
    </source>
</evidence>
<keyword evidence="3" id="KW-1185">Reference proteome</keyword>
<dbReference type="Proteomes" id="UP000023152">
    <property type="component" value="Unassembled WGS sequence"/>
</dbReference>
<evidence type="ECO:0000256" key="1">
    <source>
        <dbReference type="SAM" id="MobiDB-lite"/>
    </source>
</evidence>
<evidence type="ECO:0000313" key="2">
    <source>
        <dbReference type="EMBL" id="ETO26023.1"/>
    </source>
</evidence>
<protein>
    <submittedName>
        <fullName evidence="2">Uncharacterized protein</fullName>
    </submittedName>
</protein>
<name>X6NJD0_RETFI</name>
<feature type="compositionally biased region" description="Low complexity" evidence="1">
    <location>
        <begin position="114"/>
        <end position="132"/>
    </location>
</feature>
<organism evidence="2 3">
    <name type="scientific">Reticulomyxa filosa</name>
    <dbReference type="NCBI Taxonomy" id="46433"/>
    <lineage>
        <taxon>Eukaryota</taxon>
        <taxon>Sar</taxon>
        <taxon>Rhizaria</taxon>
        <taxon>Retaria</taxon>
        <taxon>Foraminifera</taxon>
        <taxon>Monothalamids</taxon>
        <taxon>Reticulomyxidae</taxon>
        <taxon>Reticulomyxa</taxon>
    </lineage>
</organism>
<feature type="region of interest" description="Disordered" evidence="1">
    <location>
        <begin position="28"/>
        <end position="133"/>
    </location>
</feature>
<gene>
    <name evidence="2" type="ORF">RFI_11116</name>
</gene>